<organism evidence="1 2">
    <name type="scientific">Mortierella polycephala</name>
    <dbReference type="NCBI Taxonomy" id="41804"/>
    <lineage>
        <taxon>Eukaryota</taxon>
        <taxon>Fungi</taxon>
        <taxon>Fungi incertae sedis</taxon>
        <taxon>Mucoromycota</taxon>
        <taxon>Mortierellomycotina</taxon>
        <taxon>Mortierellomycetes</taxon>
        <taxon>Mortierellales</taxon>
        <taxon>Mortierellaceae</taxon>
        <taxon>Mortierella</taxon>
    </lineage>
</organism>
<gene>
    <name evidence="1" type="ORF">BG011_007145</name>
</gene>
<proteinExistence type="predicted"/>
<name>A0A9P6TYL5_9FUNG</name>
<evidence type="ECO:0000313" key="2">
    <source>
        <dbReference type="Proteomes" id="UP000726737"/>
    </source>
</evidence>
<dbReference type="Proteomes" id="UP000726737">
    <property type="component" value="Unassembled WGS sequence"/>
</dbReference>
<protein>
    <submittedName>
        <fullName evidence="1">Uncharacterized protein</fullName>
    </submittedName>
</protein>
<keyword evidence="2" id="KW-1185">Reference proteome</keyword>
<sequence length="199" mass="22932">MAVSGGKRQEELYLAQARLLQWYMVTRKAAQQFMDQEQSAEAQFENVGRTLLIKQDGLLQFQERFKIEQELVELESTLELQREQLLMIVMGVESLKDRFSEFATALDQEARVLSIPGVEDSNLELWLNEVQDCRRAVDLSLRRTFKDQKLVHGLARIMQALCENVESEIMELKECAAMLKGLREMTCTESSLLASNIIR</sequence>
<dbReference type="AlphaFoldDB" id="A0A9P6TYL5"/>
<dbReference type="EMBL" id="JAAAJA010000539">
    <property type="protein sequence ID" value="KAG0252180.1"/>
    <property type="molecule type" value="Genomic_DNA"/>
</dbReference>
<comment type="caution">
    <text evidence="1">The sequence shown here is derived from an EMBL/GenBank/DDBJ whole genome shotgun (WGS) entry which is preliminary data.</text>
</comment>
<dbReference type="OrthoDB" id="5599902at2759"/>
<accession>A0A9P6TYL5</accession>
<reference evidence="1" key="1">
    <citation type="journal article" date="2020" name="Fungal Divers.">
        <title>Resolving the Mortierellaceae phylogeny through synthesis of multi-gene phylogenetics and phylogenomics.</title>
        <authorList>
            <person name="Vandepol N."/>
            <person name="Liber J."/>
            <person name="Desiro A."/>
            <person name="Na H."/>
            <person name="Kennedy M."/>
            <person name="Barry K."/>
            <person name="Grigoriev I.V."/>
            <person name="Miller A.N."/>
            <person name="O'Donnell K."/>
            <person name="Stajich J.E."/>
            <person name="Bonito G."/>
        </authorList>
    </citation>
    <scope>NUCLEOTIDE SEQUENCE</scope>
    <source>
        <strain evidence="1">KOD948</strain>
    </source>
</reference>
<evidence type="ECO:0000313" key="1">
    <source>
        <dbReference type="EMBL" id="KAG0252180.1"/>
    </source>
</evidence>